<feature type="transmembrane region" description="Helical" evidence="13">
    <location>
        <begin position="21"/>
        <end position="38"/>
    </location>
</feature>
<keyword evidence="11" id="KW-0482">Metalloprotease</keyword>
<dbReference type="CDD" id="cd06158">
    <property type="entry name" value="S2P-M50_like_1"/>
    <property type="match status" value="1"/>
</dbReference>
<dbReference type="Proteomes" id="UP000343317">
    <property type="component" value="Unassembled WGS sequence"/>
</dbReference>
<evidence type="ECO:0000256" key="4">
    <source>
        <dbReference type="ARBA" id="ARBA00022475"/>
    </source>
</evidence>
<dbReference type="InterPro" id="IPR052348">
    <property type="entry name" value="Metallopeptidase_M50B"/>
</dbReference>
<evidence type="ECO:0000256" key="7">
    <source>
        <dbReference type="ARBA" id="ARBA00022723"/>
    </source>
</evidence>
<keyword evidence="4" id="KW-1003">Cell membrane</keyword>
<evidence type="ECO:0000256" key="2">
    <source>
        <dbReference type="ARBA" id="ARBA00004651"/>
    </source>
</evidence>
<dbReference type="Pfam" id="PF02163">
    <property type="entry name" value="Peptidase_M50"/>
    <property type="match status" value="2"/>
</dbReference>
<reference evidence="15 16" key="1">
    <citation type="submission" date="2019-08" db="EMBL/GenBank/DDBJ databases">
        <authorList>
            <person name="Peeters C."/>
        </authorList>
    </citation>
    <scope>NUCLEOTIDE SEQUENCE [LARGE SCALE GENOMIC DNA]</scope>
    <source>
        <strain evidence="15 16">LMG 31112</strain>
    </source>
</reference>
<sequence length="237" mass="25964">MRGNTGVRVCLLQYPAMNADLIQTIAVYALPVLFAITLHEAAHGYVAKYFGDPTAYLMGRVTLNPLKHIDPIGTVLVPLALYFMTSGAFLFGYAKPVPVAFGSLRNPRVDTIWVALAGPLCNFVQAILWAVFGLGLQVVGVHEPFFMMMAQAGLLVNLVMCMFNLFPVPPLDGGRVLVSLLPARAAYTLSRVEPFGFFIVMALVVSGVLGRVWLWPLIQWGRDVIVWMLTPLLSLVS</sequence>
<keyword evidence="5" id="KW-0645">Protease</keyword>
<evidence type="ECO:0000256" key="1">
    <source>
        <dbReference type="ARBA" id="ARBA00001947"/>
    </source>
</evidence>
<evidence type="ECO:0000256" key="9">
    <source>
        <dbReference type="ARBA" id="ARBA00022833"/>
    </source>
</evidence>
<feature type="domain" description="Peptidase M50" evidence="14">
    <location>
        <begin position="29"/>
        <end position="147"/>
    </location>
</feature>
<name>A0A5E4STM7_9BURK</name>
<dbReference type="EMBL" id="CABPSM010000002">
    <property type="protein sequence ID" value="VVD79130.1"/>
    <property type="molecule type" value="Genomic_DNA"/>
</dbReference>
<dbReference type="PANTHER" id="PTHR35864">
    <property type="entry name" value="ZINC METALLOPROTEASE MJ0611-RELATED"/>
    <property type="match status" value="1"/>
</dbReference>
<comment type="subcellular location">
    <subcellularLocation>
        <location evidence="2">Cell membrane</location>
        <topology evidence="2">Multi-pass membrane protein</topology>
    </subcellularLocation>
</comment>
<dbReference type="GO" id="GO:0008237">
    <property type="term" value="F:metallopeptidase activity"/>
    <property type="evidence" value="ECO:0007669"/>
    <property type="project" value="UniProtKB-KW"/>
</dbReference>
<evidence type="ECO:0000256" key="5">
    <source>
        <dbReference type="ARBA" id="ARBA00022670"/>
    </source>
</evidence>
<comment type="cofactor">
    <cofactor evidence="1">
        <name>Zn(2+)</name>
        <dbReference type="ChEBI" id="CHEBI:29105"/>
    </cofactor>
</comment>
<dbReference type="InterPro" id="IPR044537">
    <property type="entry name" value="Rip2-like"/>
</dbReference>
<keyword evidence="12 13" id="KW-0472">Membrane</keyword>
<evidence type="ECO:0000313" key="15">
    <source>
        <dbReference type="EMBL" id="VVD79130.1"/>
    </source>
</evidence>
<dbReference type="AlphaFoldDB" id="A0A5E4STM7"/>
<comment type="similarity">
    <text evidence="3">Belongs to the peptidase M50B family.</text>
</comment>
<dbReference type="InterPro" id="IPR008915">
    <property type="entry name" value="Peptidase_M50"/>
</dbReference>
<evidence type="ECO:0000256" key="12">
    <source>
        <dbReference type="ARBA" id="ARBA00023136"/>
    </source>
</evidence>
<keyword evidence="8" id="KW-0378">Hydrolase</keyword>
<feature type="domain" description="Peptidase M50" evidence="14">
    <location>
        <begin position="149"/>
        <end position="205"/>
    </location>
</feature>
<dbReference type="GO" id="GO:0006508">
    <property type="term" value="P:proteolysis"/>
    <property type="evidence" value="ECO:0007669"/>
    <property type="project" value="UniProtKB-KW"/>
</dbReference>
<evidence type="ECO:0000256" key="13">
    <source>
        <dbReference type="SAM" id="Phobius"/>
    </source>
</evidence>
<accession>A0A5E4STM7</accession>
<evidence type="ECO:0000256" key="8">
    <source>
        <dbReference type="ARBA" id="ARBA00022801"/>
    </source>
</evidence>
<feature type="transmembrane region" description="Helical" evidence="13">
    <location>
        <begin position="72"/>
        <end position="92"/>
    </location>
</feature>
<evidence type="ECO:0000259" key="14">
    <source>
        <dbReference type="Pfam" id="PF02163"/>
    </source>
</evidence>
<dbReference type="GO" id="GO:0046872">
    <property type="term" value="F:metal ion binding"/>
    <property type="evidence" value="ECO:0007669"/>
    <property type="project" value="UniProtKB-KW"/>
</dbReference>
<dbReference type="GO" id="GO:0005886">
    <property type="term" value="C:plasma membrane"/>
    <property type="evidence" value="ECO:0007669"/>
    <property type="project" value="UniProtKB-SubCell"/>
</dbReference>
<evidence type="ECO:0000256" key="6">
    <source>
        <dbReference type="ARBA" id="ARBA00022692"/>
    </source>
</evidence>
<organism evidence="15 16">
    <name type="scientific">Pandoraea horticolens</name>
    <dbReference type="NCBI Taxonomy" id="2508298"/>
    <lineage>
        <taxon>Bacteria</taxon>
        <taxon>Pseudomonadati</taxon>
        <taxon>Pseudomonadota</taxon>
        <taxon>Betaproteobacteria</taxon>
        <taxon>Burkholderiales</taxon>
        <taxon>Burkholderiaceae</taxon>
        <taxon>Pandoraea</taxon>
    </lineage>
</organism>
<feature type="transmembrane region" description="Helical" evidence="13">
    <location>
        <begin position="195"/>
        <end position="214"/>
    </location>
</feature>
<keyword evidence="6 13" id="KW-0812">Transmembrane</keyword>
<keyword evidence="16" id="KW-1185">Reference proteome</keyword>
<feature type="transmembrane region" description="Helical" evidence="13">
    <location>
        <begin position="146"/>
        <end position="166"/>
    </location>
</feature>
<dbReference type="PANTHER" id="PTHR35864:SF1">
    <property type="entry name" value="ZINC METALLOPROTEASE YWHC-RELATED"/>
    <property type="match status" value="1"/>
</dbReference>
<keyword evidence="10 13" id="KW-1133">Transmembrane helix</keyword>
<evidence type="ECO:0000256" key="3">
    <source>
        <dbReference type="ARBA" id="ARBA00007931"/>
    </source>
</evidence>
<keyword evidence="9" id="KW-0862">Zinc</keyword>
<proteinExistence type="inferred from homology"/>
<gene>
    <name evidence="15" type="ORF">PHO31112_01005</name>
</gene>
<evidence type="ECO:0000256" key="10">
    <source>
        <dbReference type="ARBA" id="ARBA00022989"/>
    </source>
</evidence>
<feature type="transmembrane region" description="Helical" evidence="13">
    <location>
        <begin position="112"/>
        <end position="134"/>
    </location>
</feature>
<evidence type="ECO:0000256" key="11">
    <source>
        <dbReference type="ARBA" id="ARBA00023049"/>
    </source>
</evidence>
<keyword evidence="7" id="KW-0479">Metal-binding</keyword>
<protein>
    <submittedName>
        <fullName evidence="15">Peptidase M50</fullName>
    </submittedName>
</protein>
<evidence type="ECO:0000313" key="16">
    <source>
        <dbReference type="Proteomes" id="UP000343317"/>
    </source>
</evidence>